<dbReference type="AlphaFoldDB" id="A0A5B9DEA1"/>
<evidence type="ECO:0000313" key="1">
    <source>
        <dbReference type="EMBL" id="QEE17639.2"/>
    </source>
</evidence>
<keyword evidence="2" id="KW-1185">Reference proteome</keyword>
<proteinExistence type="predicted"/>
<dbReference type="KEGG" id="psyt:DSAG12_03476"/>
<sequence>MSKTRIINKKSDGGPMIFLIDIFQNETFLNPILPIPSRIDKIINGDISGLITPSEPISIKINEIEYSFNYEKLYQNIVKNLIHYALSKFKEVSFQPLKKKKIENWWNLLIQNEHKIKSYEEDLFVILQSYLEAYKSYRSGLKLEEALLLYCDSIITYCNKKIEQNVIKFNSRGKEKQFPMYKMNRGKLYPNICEYDILNYQKKHIFQKAFIPLLIYDDLLECFLFNKQILQLKLNPNLSFEEIGFSNQAELEEQLDFLNNSKLISFDYLINQDLLKKTEQNQDDSSNKKQIFLKDLLADISVDSIIQKE</sequence>
<gene>
    <name evidence="1" type="ORF">DSAG12_03476</name>
</gene>
<reference evidence="1 2" key="2">
    <citation type="journal article" date="2024" name="Int. J. Syst. Evol. Microbiol.">
        <title>Promethearchaeum syntrophicum gen. nov., sp. nov., an anaerobic, obligately syntrophic archaeon, the first isolate of the lineage 'Asgard' archaea, and proposal of the new archaeal phylum Promethearchaeota phyl. nov. and kingdom Promethearchaeati regn. nov.</title>
        <authorList>
            <person name="Imachi H."/>
            <person name="Nobu M.K."/>
            <person name="Kato S."/>
            <person name="Takaki Y."/>
            <person name="Miyazaki M."/>
            <person name="Miyata M."/>
            <person name="Ogawara M."/>
            <person name="Saito Y."/>
            <person name="Sakai S."/>
            <person name="Tahara Y.O."/>
            <person name="Takano Y."/>
            <person name="Tasumi E."/>
            <person name="Uematsu K."/>
            <person name="Yoshimura T."/>
            <person name="Itoh T."/>
            <person name="Ohkuma M."/>
            <person name="Takai K."/>
        </authorList>
    </citation>
    <scope>NUCLEOTIDE SEQUENCE [LARGE SCALE GENOMIC DNA]</scope>
    <source>
        <strain evidence="1 2">MK-D1</strain>
    </source>
</reference>
<protein>
    <submittedName>
        <fullName evidence="1">Uncharacterized protein</fullName>
    </submittedName>
</protein>
<dbReference type="Proteomes" id="UP000321408">
    <property type="component" value="Chromosome"/>
</dbReference>
<organism evidence="1 2">
    <name type="scientific">Promethearchaeum syntrophicum</name>
    <dbReference type="NCBI Taxonomy" id="2594042"/>
    <lineage>
        <taxon>Archaea</taxon>
        <taxon>Promethearchaeati</taxon>
        <taxon>Promethearchaeota</taxon>
        <taxon>Promethearchaeia</taxon>
        <taxon>Promethearchaeales</taxon>
        <taxon>Promethearchaeaceae</taxon>
        <taxon>Promethearchaeum</taxon>
    </lineage>
</organism>
<dbReference type="EMBL" id="CP042905">
    <property type="protein sequence ID" value="QEE17639.2"/>
    <property type="molecule type" value="Genomic_DNA"/>
</dbReference>
<accession>A0A5B9DEA1</accession>
<name>A0A5B9DEA1_9ARCH</name>
<evidence type="ECO:0000313" key="2">
    <source>
        <dbReference type="Proteomes" id="UP000321408"/>
    </source>
</evidence>
<reference evidence="1 2" key="1">
    <citation type="journal article" date="2020" name="Nature">
        <title>Isolation of an archaeon at the prokaryote-eukaryote interface.</title>
        <authorList>
            <person name="Imachi H."/>
            <person name="Nobu M.K."/>
            <person name="Nakahara N."/>
            <person name="Morono Y."/>
            <person name="Ogawara M."/>
            <person name="Takaki Y."/>
            <person name="Takano Y."/>
            <person name="Uematsu K."/>
            <person name="Ikuta T."/>
            <person name="Ito M."/>
            <person name="Matsui Y."/>
            <person name="Miyazaki M."/>
            <person name="Murata K."/>
            <person name="Saito Y."/>
            <person name="Sakai S."/>
            <person name="Song C."/>
            <person name="Tasumi E."/>
            <person name="Yamanaka Y."/>
            <person name="Yamaguchi T."/>
            <person name="Kamagata Y."/>
            <person name="Tamaki H."/>
            <person name="Takai K."/>
        </authorList>
    </citation>
    <scope>NUCLEOTIDE SEQUENCE [LARGE SCALE GENOMIC DNA]</scope>
    <source>
        <strain evidence="1 2">MK-D1</strain>
    </source>
</reference>